<dbReference type="Proteomes" id="UP001201812">
    <property type="component" value="Unassembled WGS sequence"/>
</dbReference>
<keyword evidence="1" id="KW-0812">Transmembrane</keyword>
<feature type="transmembrane region" description="Helical" evidence="1">
    <location>
        <begin position="41"/>
        <end position="65"/>
    </location>
</feature>
<evidence type="ECO:0000313" key="3">
    <source>
        <dbReference type="EMBL" id="KAI1692551.1"/>
    </source>
</evidence>
<evidence type="ECO:0000256" key="1">
    <source>
        <dbReference type="SAM" id="Phobius"/>
    </source>
</evidence>
<keyword evidence="4" id="KW-1185">Reference proteome</keyword>
<evidence type="ECO:0000313" key="4">
    <source>
        <dbReference type="Proteomes" id="UP001201812"/>
    </source>
</evidence>
<reference evidence="3" key="1">
    <citation type="submission" date="2022-01" db="EMBL/GenBank/DDBJ databases">
        <title>Genome Sequence Resource for Two Populations of Ditylenchus destructor, the Migratory Endoparasitic Phytonematode.</title>
        <authorList>
            <person name="Zhang H."/>
            <person name="Lin R."/>
            <person name="Xie B."/>
        </authorList>
    </citation>
    <scope>NUCLEOTIDE SEQUENCE</scope>
    <source>
        <strain evidence="3">BazhouSP</strain>
    </source>
</reference>
<dbReference type="AlphaFoldDB" id="A0AAD4QVH4"/>
<organism evidence="3 4">
    <name type="scientific">Ditylenchus destructor</name>
    <dbReference type="NCBI Taxonomy" id="166010"/>
    <lineage>
        <taxon>Eukaryota</taxon>
        <taxon>Metazoa</taxon>
        <taxon>Ecdysozoa</taxon>
        <taxon>Nematoda</taxon>
        <taxon>Chromadorea</taxon>
        <taxon>Rhabditida</taxon>
        <taxon>Tylenchina</taxon>
        <taxon>Tylenchomorpha</taxon>
        <taxon>Sphaerularioidea</taxon>
        <taxon>Anguinidae</taxon>
        <taxon>Anguininae</taxon>
        <taxon>Ditylenchus</taxon>
    </lineage>
</organism>
<evidence type="ECO:0000259" key="2">
    <source>
        <dbReference type="Pfam" id="PF04024"/>
    </source>
</evidence>
<protein>
    <submittedName>
        <fullName evidence="3">PspC domain-containing protein</fullName>
    </submittedName>
</protein>
<accession>A0AAD4QVH4</accession>
<feature type="domain" description="Phage shock protein PspC N-terminal" evidence="2">
    <location>
        <begin position="15"/>
        <end position="69"/>
    </location>
</feature>
<dbReference type="EMBL" id="JAKKPZ010000747">
    <property type="protein sequence ID" value="KAI1692551.1"/>
    <property type="molecule type" value="Genomic_DNA"/>
</dbReference>
<dbReference type="Pfam" id="PF04024">
    <property type="entry name" value="PspC"/>
    <property type="match status" value="1"/>
</dbReference>
<keyword evidence="1" id="KW-0472">Membrane</keyword>
<dbReference type="NCBIfam" id="TIGR02978">
    <property type="entry name" value="phageshock_pspC"/>
    <property type="match status" value="1"/>
</dbReference>
<name>A0AAD4QVH4_9BILA</name>
<gene>
    <name evidence="3" type="ORF">DdX_21188</name>
</gene>
<proteinExistence type="predicted"/>
<dbReference type="InterPro" id="IPR007168">
    <property type="entry name" value="Phageshock_PspC_N"/>
</dbReference>
<comment type="caution">
    <text evidence="3">The sequence shown here is derived from an EMBL/GenBank/DDBJ whole genome shotgun (WGS) entry which is preliminary data.</text>
</comment>
<keyword evidence="1" id="KW-1133">Transmembrane helix</keyword>
<sequence>MNAHGGTEMSVSRTQLYRDKVNGKWLGVCEGLGEYTGVDPLWIRLGFLALFIATFPLMFFVYIGLAMVTSTKPIGLYQSDEDAKFWQGVRANPRRSTQEVRSKLRDIDRRMADIEMFYTSRNTQLADEIERLR</sequence>
<dbReference type="InterPro" id="IPR014320">
    <property type="entry name" value="Phageshock_PspC"/>
</dbReference>